<dbReference type="AlphaFoldDB" id="A0A9J5XX92"/>
<evidence type="ECO:0000313" key="1">
    <source>
        <dbReference type="EMBL" id="KAG5592817.1"/>
    </source>
</evidence>
<keyword evidence="2" id="KW-1185">Reference proteome</keyword>
<proteinExistence type="predicted"/>
<name>A0A9J5XX92_SOLCO</name>
<accession>A0A9J5XX92</accession>
<dbReference type="Proteomes" id="UP000824120">
    <property type="component" value="Chromosome 8"/>
</dbReference>
<dbReference type="EMBL" id="JACXVP010000008">
    <property type="protein sequence ID" value="KAG5592817.1"/>
    <property type="molecule type" value="Genomic_DNA"/>
</dbReference>
<gene>
    <name evidence="1" type="ORF">H5410_043331</name>
</gene>
<evidence type="ECO:0000313" key="2">
    <source>
        <dbReference type="Proteomes" id="UP000824120"/>
    </source>
</evidence>
<reference evidence="1 2" key="1">
    <citation type="submission" date="2020-09" db="EMBL/GenBank/DDBJ databases">
        <title>De no assembly of potato wild relative species, Solanum commersonii.</title>
        <authorList>
            <person name="Cho K."/>
        </authorList>
    </citation>
    <scope>NUCLEOTIDE SEQUENCE [LARGE SCALE GENOMIC DNA]</scope>
    <source>
        <strain evidence="1">LZ3.2</strain>
        <tissue evidence="1">Leaf</tissue>
    </source>
</reference>
<comment type="caution">
    <text evidence="1">The sequence shown here is derived from an EMBL/GenBank/DDBJ whole genome shotgun (WGS) entry which is preliminary data.</text>
</comment>
<protein>
    <submittedName>
        <fullName evidence="1">Uncharacterized protein</fullName>
    </submittedName>
</protein>
<organism evidence="1 2">
    <name type="scientific">Solanum commersonii</name>
    <name type="common">Commerson's wild potato</name>
    <name type="synonym">Commerson's nightshade</name>
    <dbReference type="NCBI Taxonomy" id="4109"/>
    <lineage>
        <taxon>Eukaryota</taxon>
        <taxon>Viridiplantae</taxon>
        <taxon>Streptophyta</taxon>
        <taxon>Embryophyta</taxon>
        <taxon>Tracheophyta</taxon>
        <taxon>Spermatophyta</taxon>
        <taxon>Magnoliopsida</taxon>
        <taxon>eudicotyledons</taxon>
        <taxon>Gunneridae</taxon>
        <taxon>Pentapetalae</taxon>
        <taxon>asterids</taxon>
        <taxon>lamiids</taxon>
        <taxon>Solanales</taxon>
        <taxon>Solanaceae</taxon>
        <taxon>Solanoideae</taxon>
        <taxon>Solaneae</taxon>
        <taxon>Solanum</taxon>
    </lineage>
</organism>
<sequence>MMSCSVMMLRLRYTSVDIITHEYSNQNPWGHTWTMYHRRTGSHLRSKSSKASPSHISLA</sequence>